<sequence>MPENSLEDNCSLHIISYNLPKTRNKHWGRSGSEMLYHFQPGNPLYDLYNELYERLILLFLPPDTFFDIVTSILDLLPLMDPTCDDDDLT</sequence>
<gene>
    <name evidence="1" type="ORF">AVEN_43826_1</name>
</gene>
<dbReference type="EMBL" id="BGPR01007457">
    <property type="protein sequence ID" value="GBN27027.1"/>
    <property type="molecule type" value="Genomic_DNA"/>
</dbReference>
<dbReference type="Proteomes" id="UP000499080">
    <property type="component" value="Unassembled WGS sequence"/>
</dbReference>
<reference evidence="1 2" key="1">
    <citation type="journal article" date="2019" name="Sci. Rep.">
        <title>Orb-weaving spider Araneus ventricosus genome elucidates the spidroin gene catalogue.</title>
        <authorList>
            <person name="Kono N."/>
            <person name="Nakamura H."/>
            <person name="Ohtoshi R."/>
            <person name="Moran D.A.P."/>
            <person name="Shinohara A."/>
            <person name="Yoshida Y."/>
            <person name="Fujiwara M."/>
            <person name="Mori M."/>
            <person name="Tomita M."/>
            <person name="Arakawa K."/>
        </authorList>
    </citation>
    <scope>NUCLEOTIDE SEQUENCE [LARGE SCALE GENOMIC DNA]</scope>
</reference>
<protein>
    <submittedName>
        <fullName evidence="1">Uncharacterized protein</fullName>
    </submittedName>
</protein>
<name>A0A4Y2MMJ2_ARAVE</name>
<evidence type="ECO:0000313" key="1">
    <source>
        <dbReference type="EMBL" id="GBN27027.1"/>
    </source>
</evidence>
<proteinExistence type="predicted"/>
<keyword evidence="2" id="KW-1185">Reference proteome</keyword>
<evidence type="ECO:0000313" key="2">
    <source>
        <dbReference type="Proteomes" id="UP000499080"/>
    </source>
</evidence>
<accession>A0A4Y2MMJ2</accession>
<organism evidence="1 2">
    <name type="scientific">Araneus ventricosus</name>
    <name type="common">Orbweaver spider</name>
    <name type="synonym">Epeira ventricosa</name>
    <dbReference type="NCBI Taxonomy" id="182803"/>
    <lineage>
        <taxon>Eukaryota</taxon>
        <taxon>Metazoa</taxon>
        <taxon>Ecdysozoa</taxon>
        <taxon>Arthropoda</taxon>
        <taxon>Chelicerata</taxon>
        <taxon>Arachnida</taxon>
        <taxon>Araneae</taxon>
        <taxon>Araneomorphae</taxon>
        <taxon>Entelegynae</taxon>
        <taxon>Araneoidea</taxon>
        <taxon>Araneidae</taxon>
        <taxon>Araneus</taxon>
    </lineage>
</organism>
<comment type="caution">
    <text evidence="1">The sequence shown here is derived from an EMBL/GenBank/DDBJ whole genome shotgun (WGS) entry which is preliminary data.</text>
</comment>
<dbReference type="AlphaFoldDB" id="A0A4Y2MMJ2"/>